<dbReference type="RefSeq" id="XP_020913121.1">
    <property type="nucleotide sequence ID" value="XM_021057462.2"/>
</dbReference>
<reference evidence="3" key="1">
    <citation type="submission" date="2022-11" db="UniProtKB">
        <authorList>
            <consortium name="EnsemblMetazoa"/>
        </authorList>
    </citation>
    <scope>IDENTIFICATION</scope>
</reference>
<evidence type="ECO:0000256" key="1">
    <source>
        <dbReference type="SAM" id="Coils"/>
    </source>
</evidence>
<feature type="region of interest" description="Disordered" evidence="2">
    <location>
        <begin position="130"/>
        <end position="173"/>
    </location>
</feature>
<accession>A0A913Y1C7</accession>
<keyword evidence="4" id="KW-1185">Reference proteome</keyword>
<name>A0A913Y1C7_EXADI</name>
<dbReference type="EnsemblMetazoa" id="XM_021057462.2">
    <property type="protein sequence ID" value="XP_020913121.1"/>
    <property type="gene ID" value="LOC110250824"/>
</dbReference>
<feature type="compositionally biased region" description="Acidic residues" evidence="2">
    <location>
        <begin position="77"/>
        <end position="88"/>
    </location>
</feature>
<evidence type="ECO:0000256" key="2">
    <source>
        <dbReference type="SAM" id="MobiDB-lite"/>
    </source>
</evidence>
<evidence type="ECO:0000313" key="3">
    <source>
        <dbReference type="EnsemblMetazoa" id="XP_020913121.1"/>
    </source>
</evidence>
<organism evidence="3 4">
    <name type="scientific">Exaiptasia diaphana</name>
    <name type="common">Tropical sea anemone</name>
    <name type="synonym">Aiptasia pulchella</name>
    <dbReference type="NCBI Taxonomy" id="2652724"/>
    <lineage>
        <taxon>Eukaryota</taxon>
        <taxon>Metazoa</taxon>
        <taxon>Cnidaria</taxon>
        <taxon>Anthozoa</taxon>
        <taxon>Hexacorallia</taxon>
        <taxon>Actiniaria</taxon>
        <taxon>Aiptasiidae</taxon>
        <taxon>Exaiptasia</taxon>
    </lineage>
</organism>
<dbReference type="KEGG" id="epa:110250824"/>
<protein>
    <submittedName>
        <fullName evidence="3">Uncharacterized protein</fullName>
    </submittedName>
</protein>
<dbReference type="AlphaFoldDB" id="A0A913Y1C7"/>
<feature type="coiled-coil region" evidence="1">
    <location>
        <begin position="222"/>
        <end position="340"/>
    </location>
</feature>
<dbReference type="Proteomes" id="UP000887567">
    <property type="component" value="Unplaced"/>
</dbReference>
<sequence length="385" mass="45238">MWRDKVIEEMLKDGNFKIKLIKMFFGSENDQAGALAANPDHHLKECLKELDENAFCKIKEQFKHNISNHMSRKVSETDDDENSDEVLPDSEKTPGENDQELELEQNNNFLVPENPDAEIVSGINNVSRDRSFKFPGNGPHKSAKPADHESPSEAIENDSQPRSRRPDGMGPAHVQETSEYYSYHIQRRCQQNQCVPEIRCQICRHPISLQVVDDVYRKNVELNDLKVQISRAQQQIADLQQMLETLRNYCDNSDRIWTYFLQELGERKEKIDEIERELVRLENKSEKENELIEKLWKRNVQLVEESYENQNRLDEMQKEKNNLIDKIEKIENNAVLQENVYSAQLLSIENKVKEEVEKLQQSYLEMKTFSRRKLSKKPFHINLHV</sequence>
<proteinExistence type="predicted"/>
<evidence type="ECO:0000313" key="4">
    <source>
        <dbReference type="Proteomes" id="UP000887567"/>
    </source>
</evidence>
<keyword evidence="1" id="KW-0175">Coiled coil</keyword>
<feature type="region of interest" description="Disordered" evidence="2">
    <location>
        <begin position="69"/>
        <end position="98"/>
    </location>
</feature>
<dbReference type="GeneID" id="110250824"/>